<dbReference type="PANTHER" id="PTHR45138">
    <property type="entry name" value="REGULATORY COMPONENTS OF SENSORY TRANSDUCTION SYSTEM"/>
    <property type="match status" value="1"/>
</dbReference>
<dbReference type="EMBL" id="UOFN01000050">
    <property type="protein sequence ID" value="VAW75628.1"/>
    <property type="molecule type" value="Genomic_DNA"/>
</dbReference>
<reference evidence="2" key="1">
    <citation type="submission" date="2018-06" db="EMBL/GenBank/DDBJ databases">
        <authorList>
            <person name="Zhirakovskaya E."/>
        </authorList>
    </citation>
    <scope>NUCLEOTIDE SEQUENCE</scope>
</reference>
<dbReference type="InterPro" id="IPR000014">
    <property type="entry name" value="PAS"/>
</dbReference>
<gene>
    <name evidence="2" type="ORF">MNBD_GAMMA15-897</name>
</gene>
<protein>
    <recommendedName>
        <fullName evidence="1">GGDEF domain-containing protein</fullName>
    </recommendedName>
</protein>
<dbReference type="Gene3D" id="3.30.450.20">
    <property type="entry name" value="PAS domain"/>
    <property type="match status" value="1"/>
</dbReference>
<dbReference type="InterPro" id="IPR000160">
    <property type="entry name" value="GGDEF_dom"/>
</dbReference>
<dbReference type="GO" id="GO:0052621">
    <property type="term" value="F:diguanylate cyclase activity"/>
    <property type="evidence" value="ECO:0007669"/>
    <property type="project" value="TreeGrafter"/>
</dbReference>
<feature type="domain" description="GGDEF" evidence="1">
    <location>
        <begin position="156"/>
        <end position="276"/>
    </location>
</feature>
<dbReference type="InterPro" id="IPR043128">
    <property type="entry name" value="Rev_trsase/Diguanyl_cyclase"/>
</dbReference>
<dbReference type="AlphaFoldDB" id="A0A3B0Y4F9"/>
<dbReference type="Gene3D" id="3.30.70.270">
    <property type="match status" value="1"/>
</dbReference>
<organism evidence="2">
    <name type="scientific">hydrothermal vent metagenome</name>
    <dbReference type="NCBI Taxonomy" id="652676"/>
    <lineage>
        <taxon>unclassified sequences</taxon>
        <taxon>metagenomes</taxon>
        <taxon>ecological metagenomes</taxon>
    </lineage>
</organism>
<sequence>MPEPLSPEQALSLINICPIPLLVLDHKGVICACNPAFTNMTGKSKYDELVGHSASSLGEHPLAALLGTGKQVSWTGANAQLHHYEVHRSKTAGETPLEVRYFIDVSRQLSLENSQHALREELREHTLTDSVTGLLNQRGVMLALEPQVARSRRYNSPISVVTFDVLGNSNNDALRKLVAQQLKDQLRWADLVGCDDKQAFVLVLPETSKDAALQLSKKLRTQLLDVVQNKFPGEDLAAYFGVTGWQRTDSAASLLKRSSMALDQARAEHNPQPAAI</sequence>
<accession>A0A3B0Y4F9</accession>
<dbReference type="PROSITE" id="PS50887">
    <property type="entry name" value="GGDEF"/>
    <property type="match status" value="1"/>
</dbReference>
<proteinExistence type="predicted"/>
<evidence type="ECO:0000313" key="2">
    <source>
        <dbReference type="EMBL" id="VAW75628.1"/>
    </source>
</evidence>
<dbReference type="Pfam" id="PF00990">
    <property type="entry name" value="GGDEF"/>
    <property type="match status" value="1"/>
</dbReference>
<dbReference type="SUPFAM" id="SSF55785">
    <property type="entry name" value="PYP-like sensor domain (PAS domain)"/>
    <property type="match status" value="1"/>
</dbReference>
<dbReference type="SUPFAM" id="SSF55073">
    <property type="entry name" value="Nucleotide cyclase"/>
    <property type="match status" value="1"/>
</dbReference>
<dbReference type="InterPro" id="IPR050469">
    <property type="entry name" value="Diguanylate_Cyclase"/>
</dbReference>
<dbReference type="InterPro" id="IPR029787">
    <property type="entry name" value="Nucleotide_cyclase"/>
</dbReference>
<dbReference type="PANTHER" id="PTHR45138:SF9">
    <property type="entry name" value="DIGUANYLATE CYCLASE DGCM-RELATED"/>
    <property type="match status" value="1"/>
</dbReference>
<name>A0A3B0Y4F9_9ZZZZ</name>
<dbReference type="SMART" id="SM00267">
    <property type="entry name" value="GGDEF"/>
    <property type="match status" value="1"/>
</dbReference>
<dbReference type="CDD" id="cd01949">
    <property type="entry name" value="GGDEF"/>
    <property type="match status" value="1"/>
</dbReference>
<dbReference type="NCBIfam" id="TIGR00254">
    <property type="entry name" value="GGDEF"/>
    <property type="match status" value="1"/>
</dbReference>
<dbReference type="InterPro" id="IPR035965">
    <property type="entry name" value="PAS-like_dom_sf"/>
</dbReference>
<evidence type="ECO:0000259" key="1">
    <source>
        <dbReference type="PROSITE" id="PS50887"/>
    </source>
</evidence>
<dbReference type="CDD" id="cd00130">
    <property type="entry name" value="PAS"/>
    <property type="match status" value="1"/>
</dbReference>